<evidence type="ECO:0000313" key="3">
    <source>
        <dbReference type="Proteomes" id="UP000693946"/>
    </source>
</evidence>
<dbReference type="AlphaFoldDB" id="A0AAV6SUZ4"/>
<proteinExistence type="predicted"/>
<gene>
    <name evidence="2" type="ORF">JOB18_037333</name>
</gene>
<name>A0AAV6SUZ4_SOLSE</name>
<comment type="caution">
    <text evidence="2">The sequence shown here is derived from an EMBL/GenBank/DDBJ whole genome shotgun (WGS) entry which is preliminary data.</text>
</comment>
<accession>A0AAV6SUZ4</accession>
<evidence type="ECO:0000256" key="1">
    <source>
        <dbReference type="SAM" id="MobiDB-lite"/>
    </source>
</evidence>
<feature type="region of interest" description="Disordered" evidence="1">
    <location>
        <begin position="1"/>
        <end position="52"/>
    </location>
</feature>
<organism evidence="2 3">
    <name type="scientific">Solea senegalensis</name>
    <name type="common">Senegalese sole</name>
    <dbReference type="NCBI Taxonomy" id="28829"/>
    <lineage>
        <taxon>Eukaryota</taxon>
        <taxon>Metazoa</taxon>
        <taxon>Chordata</taxon>
        <taxon>Craniata</taxon>
        <taxon>Vertebrata</taxon>
        <taxon>Euteleostomi</taxon>
        <taxon>Actinopterygii</taxon>
        <taxon>Neopterygii</taxon>
        <taxon>Teleostei</taxon>
        <taxon>Neoteleostei</taxon>
        <taxon>Acanthomorphata</taxon>
        <taxon>Carangaria</taxon>
        <taxon>Pleuronectiformes</taxon>
        <taxon>Pleuronectoidei</taxon>
        <taxon>Soleidae</taxon>
        <taxon>Solea</taxon>
    </lineage>
</organism>
<dbReference type="EMBL" id="JAGKHQ010000003">
    <property type="protein sequence ID" value="KAG7520853.1"/>
    <property type="molecule type" value="Genomic_DNA"/>
</dbReference>
<reference evidence="2 3" key="1">
    <citation type="journal article" date="2021" name="Sci. Rep.">
        <title>Chromosome anchoring in Senegalese sole (Solea senegalensis) reveals sex-associated markers and genome rearrangements in flatfish.</title>
        <authorList>
            <person name="Guerrero-Cozar I."/>
            <person name="Gomez-Garrido J."/>
            <person name="Berbel C."/>
            <person name="Martinez-Blanch J.F."/>
            <person name="Alioto T."/>
            <person name="Claros M.G."/>
            <person name="Gagnaire P.A."/>
            <person name="Manchado M."/>
        </authorList>
    </citation>
    <scope>NUCLEOTIDE SEQUENCE [LARGE SCALE GENOMIC DNA]</scope>
    <source>
        <strain evidence="2">Sse05_10M</strain>
    </source>
</reference>
<protein>
    <submittedName>
        <fullName evidence="2">Uncharacterized protein</fullName>
    </submittedName>
</protein>
<dbReference type="Proteomes" id="UP000693946">
    <property type="component" value="Linkage Group LG11"/>
</dbReference>
<sequence length="116" mass="13554">MGRREADGRGAVNTSDRSEELGCLQNASSHGHRARDESLSRRQLDRQRQPERMEATVVAAAATSEPVEVKKHQHKHNLKHRYEVMETLGKTLLLKQNKVKYLHHVWVIMLRYVYLW</sequence>
<keyword evidence="3" id="KW-1185">Reference proteome</keyword>
<feature type="compositionally biased region" description="Basic and acidic residues" evidence="1">
    <location>
        <begin position="34"/>
        <end position="52"/>
    </location>
</feature>
<evidence type="ECO:0000313" key="2">
    <source>
        <dbReference type="EMBL" id="KAG7520853.1"/>
    </source>
</evidence>